<name>A0ABP7UIA0_9ACTN</name>
<evidence type="ECO:0000313" key="4">
    <source>
        <dbReference type="Proteomes" id="UP001499984"/>
    </source>
</evidence>
<feature type="transmembrane region" description="Helical" evidence="1">
    <location>
        <begin position="138"/>
        <end position="156"/>
    </location>
</feature>
<evidence type="ECO:0000256" key="1">
    <source>
        <dbReference type="SAM" id="Phobius"/>
    </source>
</evidence>
<keyword evidence="1" id="KW-1133">Transmembrane helix</keyword>
<feature type="transmembrane region" description="Helical" evidence="1">
    <location>
        <begin position="6"/>
        <end position="30"/>
    </location>
</feature>
<proteinExistence type="predicted"/>
<sequence length="450" mass="48168">MIEAVFQGHLLFLALAISVTIAAGVIVYFLGVRRTSRTQATFNGLWASSTVGPVALTSWSGSGVMTYECAVNPDVLVAFTSTQGQLNILLFAPFGLFAALATRRLLFAVAAGILFTATVETAQATVPFISRLCDSDDLVANTVGAITGAVIGELVSRRLRGGEPMTKVAMRRAMVVGAPILVLIVAAWIAVIDPTRTVQPSNVPAASAVQKRALGDALKKAFGAGPSVSDALYFNNGDGTAAVTTPLAGGGYAEITWPDREQFTAHFTPSYYGEGVHAYKIPGVSRRVSSADGAKDIAAKYASAYAPWAIPGSKVTVSAIDESEEIGWMVEWRRWKAGVLMPMRLSIAIEPSGRVIDLIARHIEDPQLPEAQVNEQKAWGIFDGHFKVEAGQGERAEPIYLAERRDDQWRIHWRLSVRNGDTILSAVIDATDGSIHRPTTTETSAAEQTP</sequence>
<dbReference type="Pfam" id="PF04892">
    <property type="entry name" value="VanZ"/>
    <property type="match status" value="1"/>
</dbReference>
<dbReference type="EMBL" id="BAAAZY010000005">
    <property type="protein sequence ID" value="GAA4043860.1"/>
    <property type="molecule type" value="Genomic_DNA"/>
</dbReference>
<gene>
    <name evidence="3" type="ORF">GCM10022233_11420</name>
</gene>
<keyword evidence="1" id="KW-0812">Transmembrane</keyword>
<comment type="caution">
    <text evidence="3">The sequence shown here is derived from an EMBL/GenBank/DDBJ whole genome shotgun (WGS) entry which is preliminary data.</text>
</comment>
<evidence type="ECO:0000313" key="3">
    <source>
        <dbReference type="EMBL" id="GAA4043860.1"/>
    </source>
</evidence>
<dbReference type="RefSeq" id="WP_345009226.1">
    <property type="nucleotide sequence ID" value="NZ_BAAAZY010000005.1"/>
</dbReference>
<keyword evidence="4" id="KW-1185">Reference proteome</keyword>
<reference evidence="4" key="1">
    <citation type="journal article" date="2019" name="Int. J. Syst. Evol. Microbiol.">
        <title>The Global Catalogue of Microorganisms (GCM) 10K type strain sequencing project: providing services to taxonomists for standard genome sequencing and annotation.</title>
        <authorList>
            <consortium name="The Broad Institute Genomics Platform"/>
            <consortium name="The Broad Institute Genome Sequencing Center for Infectious Disease"/>
            <person name="Wu L."/>
            <person name="Ma J."/>
        </authorList>
    </citation>
    <scope>NUCLEOTIDE SEQUENCE [LARGE SCALE GENOMIC DNA]</scope>
    <source>
        <strain evidence="4">JCM 16925</strain>
    </source>
</reference>
<protein>
    <recommendedName>
        <fullName evidence="2">VanZ-like domain-containing protein</fullName>
    </recommendedName>
</protein>
<keyword evidence="1" id="KW-0472">Membrane</keyword>
<feature type="transmembrane region" description="Helical" evidence="1">
    <location>
        <begin position="168"/>
        <end position="191"/>
    </location>
</feature>
<feature type="domain" description="VanZ-like" evidence="2">
    <location>
        <begin position="82"/>
        <end position="152"/>
    </location>
</feature>
<dbReference type="Proteomes" id="UP001499984">
    <property type="component" value="Unassembled WGS sequence"/>
</dbReference>
<organism evidence="3 4">
    <name type="scientific">Streptomyces shaanxiensis</name>
    <dbReference type="NCBI Taxonomy" id="653357"/>
    <lineage>
        <taxon>Bacteria</taxon>
        <taxon>Bacillati</taxon>
        <taxon>Actinomycetota</taxon>
        <taxon>Actinomycetes</taxon>
        <taxon>Kitasatosporales</taxon>
        <taxon>Streptomycetaceae</taxon>
        <taxon>Streptomyces</taxon>
    </lineage>
</organism>
<dbReference type="InterPro" id="IPR006976">
    <property type="entry name" value="VanZ-like"/>
</dbReference>
<feature type="transmembrane region" description="Helical" evidence="1">
    <location>
        <begin position="105"/>
        <end position="126"/>
    </location>
</feature>
<accession>A0ABP7UIA0</accession>
<evidence type="ECO:0000259" key="2">
    <source>
        <dbReference type="Pfam" id="PF04892"/>
    </source>
</evidence>